<reference evidence="1" key="1">
    <citation type="submission" date="2021-06" db="EMBL/GenBank/DDBJ databases">
        <authorList>
            <person name="Kallberg Y."/>
            <person name="Tangrot J."/>
            <person name="Rosling A."/>
        </authorList>
    </citation>
    <scope>NUCLEOTIDE SEQUENCE</scope>
    <source>
        <strain evidence="1">MA461A</strain>
    </source>
</reference>
<evidence type="ECO:0000313" key="1">
    <source>
        <dbReference type="EMBL" id="CAG8480002.1"/>
    </source>
</evidence>
<dbReference type="Proteomes" id="UP000789920">
    <property type="component" value="Unassembled WGS sequence"/>
</dbReference>
<evidence type="ECO:0000313" key="2">
    <source>
        <dbReference type="Proteomes" id="UP000789920"/>
    </source>
</evidence>
<accession>A0ACA9KLW9</accession>
<protein>
    <submittedName>
        <fullName evidence="1">12505_t:CDS:1</fullName>
    </submittedName>
</protein>
<organism evidence="1 2">
    <name type="scientific">Racocetra persica</name>
    <dbReference type="NCBI Taxonomy" id="160502"/>
    <lineage>
        <taxon>Eukaryota</taxon>
        <taxon>Fungi</taxon>
        <taxon>Fungi incertae sedis</taxon>
        <taxon>Mucoromycota</taxon>
        <taxon>Glomeromycotina</taxon>
        <taxon>Glomeromycetes</taxon>
        <taxon>Diversisporales</taxon>
        <taxon>Gigasporaceae</taxon>
        <taxon>Racocetra</taxon>
    </lineage>
</organism>
<keyword evidence="2" id="KW-1185">Reference proteome</keyword>
<dbReference type="EMBL" id="CAJVQC010000762">
    <property type="protein sequence ID" value="CAG8480002.1"/>
    <property type="molecule type" value="Genomic_DNA"/>
</dbReference>
<proteinExistence type="predicted"/>
<comment type="caution">
    <text evidence="1">The sequence shown here is derived from an EMBL/GenBank/DDBJ whole genome shotgun (WGS) entry which is preliminary data.</text>
</comment>
<sequence length="320" mass="36423">MEEVVRSALPDNMVRVFLIISNYLLGIGTEMTKSNLSRDKHEDVDILIRQIGIEHSWPENQVNSDIQIFKKNRIFTIRDLRTLSKESWKAIELLPIVKDLCREAITGEPNNQIIFKDSTNQEDVRKKKHITKKMSFDALAARFGIHSTHEARLNYAKTSADTTSTLGPIPYEEPQSSVNNVELDTKKMYSNSFTIKPIPYTPQKTEISDENNLDNPYISRKIEIPDENNYDNSDSPKLFMPPPNKKVIGDRMKIKTASGKIYEVDRWCPHAKDDLGAKGIVIGSKLFCTRHKWAFDLENGGKCTTTCTDATINACAVNDW</sequence>
<gene>
    <name evidence="1" type="ORF">RPERSI_LOCUS943</name>
</gene>
<name>A0ACA9KLW9_9GLOM</name>